<protein>
    <submittedName>
        <fullName evidence="1">Uncharacterized protein</fullName>
    </submittedName>
</protein>
<name>A0AC60QLY7_IXOPE</name>
<dbReference type="EMBL" id="JABSTQ010006982">
    <property type="protein sequence ID" value="KAG0436388.1"/>
    <property type="molecule type" value="Genomic_DNA"/>
</dbReference>
<evidence type="ECO:0000313" key="2">
    <source>
        <dbReference type="Proteomes" id="UP000805193"/>
    </source>
</evidence>
<keyword evidence="2" id="KW-1185">Reference proteome</keyword>
<sequence length="693" mass="76923">MQAVHQDLVVTTLLGELSHSPIQGCAPEGEWTTEDVRTLAIQELSMPIKVKFINKELAKGYAGVPWQTIKGIRGRKVYRDVLHQEQLRRRQPPPDSAVPARSKPPAAPSGGSLPTLQESSSPQTDVPSTPNTAPSPQRRSGRSSHQSPTPLTPQDIPPTPEERPWTERETGALVLCEIQAPLCMRGDEELAALIPERTWRSIRDHRQTPQYADAMRKELARRRGRDLSTAPRTSPSRGHSPDALPDTITPAASADTITAEGARNTGTTNSPPPGEFNLHARWTISELTALDRAEIACGEQPHINLALARTFTTRSWQGITGQRNTSRYKKILESLKAAAREDPVPPQPGPPQPVQAGHERVRTQPNSGPAAAITQGLLDPFKIREELRKGGIHNASLEEALSTRPAGMAEVNIIFNHFNVSSGRKGATGGRKKKKRPPAKNRNQSRRERYAEHQRLYALGPKRPIVHSQHAEDDLILIESSSLKPFQKLRCINTLIMPKYLYAASSILGSFGDSAAIDKSLRIRIKTLLHLPLSFPNTHMHLAARDGGLGCLNIERVAQEVQCKALARLVRLGNRAVDHLLNTTLGPYHCRLASQLRVPPDLTDIKELTTALGQSRKEWWRDTQAAYQNKDLFAHQDQPLGNTWLQHDSRHLKDGDRIKALRLRTNTYPTNADERDFTIRIRPPNSVEGAITH</sequence>
<reference evidence="1 2" key="1">
    <citation type="journal article" date="2020" name="Cell">
        <title>Large-Scale Comparative Analyses of Tick Genomes Elucidate Their Genetic Diversity and Vector Capacities.</title>
        <authorList>
            <consortium name="Tick Genome and Microbiome Consortium (TIGMIC)"/>
            <person name="Jia N."/>
            <person name="Wang J."/>
            <person name="Shi W."/>
            <person name="Du L."/>
            <person name="Sun Y."/>
            <person name="Zhan W."/>
            <person name="Jiang J.F."/>
            <person name="Wang Q."/>
            <person name="Zhang B."/>
            <person name="Ji P."/>
            <person name="Bell-Sakyi L."/>
            <person name="Cui X.M."/>
            <person name="Yuan T.T."/>
            <person name="Jiang B.G."/>
            <person name="Yang W.F."/>
            <person name="Lam T.T."/>
            <person name="Chang Q.C."/>
            <person name="Ding S.J."/>
            <person name="Wang X.J."/>
            <person name="Zhu J.G."/>
            <person name="Ruan X.D."/>
            <person name="Zhao L."/>
            <person name="Wei J.T."/>
            <person name="Ye R.Z."/>
            <person name="Que T.C."/>
            <person name="Du C.H."/>
            <person name="Zhou Y.H."/>
            <person name="Cheng J.X."/>
            <person name="Dai P.F."/>
            <person name="Guo W.B."/>
            <person name="Han X.H."/>
            <person name="Huang E.J."/>
            <person name="Li L.F."/>
            <person name="Wei W."/>
            <person name="Gao Y.C."/>
            <person name="Liu J.Z."/>
            <person name="Shao H.Z."/>
            <person name="Wang X."/>
            <person name="Wang C.C."/>
            <person name="Yang T.C."/>
            <person name="Huo Q.B."/>
            <person name="Li W."/>
            <person name="Chen H.Y."/>
            <person name="Chen S.E."/>
            <person name="Zhou L.G."/>
            <person name="Ni X.B."/>
            <person name="Tian J.H."/>
            <person name="Sheng Y."/>
            <person name="Liu T."/>
            <person name="Pan Y.S."/>
            <person name="Xia L.Y."/>
            <person name="Li J."/>
            <person name="Zhao F."/>
            <person name="Cao W.C."/>
        </authorList>
    </citation>
    <scope>NUCLEOTIDE SEQUENCE [LARGE SCALE GENOMIC DNA]</scope>
    <source>
        <strain evidence="1">Iper-2018</strain>
    </source>
</reference>
<dbReference type="Proteomes" id="UP000805193">
    <property type="component" value="Unassembled WGS sequence"/>
</dbReference>
<evidence type="ECO:0000313" key="1">
    <source>
        <dbReference type="EMBL" id="KAG0436388.1"/>
    </source>
</evidence>
<gene>
    <name evidence="1" type="ORF">HPB47_017974</name>
</gene>
<proteinExistence type="predicted"/>
<comment type="caution">
    <text evidence="1">The sequence shown here is derived from an EMBL/GenBank/DDBJ whole genome shotgun (WGS) entry which is preliminary data.</text>
</comment>
<organism evidence="1 2">
    <name type="scientific">Ixodes persulcatus</name>
    <name type="common">Taiga tick</name>
    <dbReference type="NCBI Taxonomy" id="34615"/>
    <lineage>
        <taxon>Eukaryota</taxon>
        <taxon>Metazoa</taxon>
        <taxon>Ecdysozoa</taxon>
        <taxon>Arthropoda</taxon>
        <taxon>Chelicerata</taxon>
        <taxon>Arachnida</taxon>
        <taxon>Acari</taxon>
        <taxon>Parasitiformes</taxon>
        <taxon>Ixodida</taxon>
        <taxon>Ixodoidea</taxon>
        <taxon>Ixodidae</taxon>
        <taxon>Ixodinae</taxon>
        <taxon>Ixodes</taxon>
    </lineage>
</organism>
<accession>A0AC60QLY7</accession>